<accession>A0AAV9CIH9</accession>
<sequence length="77" mass="8619">MESRLCSGRKRDWEIFLLGSGSRVSSSWQLTSWARWSSSTVGWVSQEVGVWACWATQMIRTLGILGGFLENCMTGEA</sequence>
<evidence type="ECO:0000313" key="1">
    <source>
        <dbReference type="EMBL" id="KAK1288038.1"/>
    </source>
</evidence>
<reference evidence="1" key="1">
    <citation type="journal article" date="2023" name="Nat. Commun.">
        <title>Diploid and tetraploid genomes of Acorus and the evolution of monocots.</title>
        <authorList>
            <person name="Ma L."/>
            <person name="Liu K.W."/>
            <person name="Li Z."/>
            <person name="Hsiao Y.Y."/>
            <person name="Qi Y."/>
            <person name="Fu T."/>
            <person name="Tang G.D."/>
            <person name="Zhang D."/>
            <person name="Sun W.H."/>
            <person name="Liu D.K."/>
            <person name="Li Y."/>
            <person name="Chen G.Z."/>
            <person name="Liu X.D."/>
            <person name="Liao X.Y."/>
            <person name="Jiang Y.T."/>
            <person name="Yu X."/>
            <person name="Hao Y."/>
            <person name="Huang J."/>
            <person name="Zhao X.W."/>
            <person name="Ke S."/>
            <person name="Chen Y.Y."/>
            <person name="Wu W.L."/>
            <person name="Hsu J.L."/>
            <person name="Lin Y.F."/>
            <person name="Huang M.D."/>
            <person name="Li C.Y."/>
            <person name="Huang L."/>
            <person name="Wang Z.W."/>
            <person name="Zhao X."/>
            <person name="Zhong W.Y."/>
            <person name="Peng D.H."/>
            <person name="Ahmad S."/>
            <person name="Lan S."/>
            <person name="Zhang J.S."/>
            <person name="Tsai W.C."/>
            <person name="Van de Peer Y."/>
            <person name="Liu Z.J."/>
        </authorList>
    </citation>
    <scope>NUCLEOTIDE SEQUENCE</scope>
    <source>
        <strain evidence="1">CP</strain>
    </source>
</reference>
<dbReference type="Proteomes" id="UP001180020">
    <property type="component" value="Unassembled WGS sequence"/>
</dbReference>
<gene>
    <name evidence="1" type="ORF">QJS10_CPB19g00258</name>
</gene>
<dbReference type="EMBL" id="JAUJYO010000019">
    <property type="protein sequence ID" value="KAK1288038.1"/>
    <property type="molecule type" value="Genomic_DNA"/>
</dbReference>
<evidence type="ECO:0000313" key="2">
    <source>
        <dbReference type="Proteomes" id="UP001180020"/>
    </source>
</evidence>
<organism evidence="1 2">
    <name type="scientific">Acorus calamus</name>
    <name type="common">Sweet flag</name>
    <dbReference type="NCBI Taxonomy" id="4465"/>
    <lineage>
        <taxon>Eukaryota</taxon>
        <taxon>Viridiplantae</taxon>
        <taxon>Streptophyta</taxon>
        <taxon>Embryophyta</taxon>
        <taxon>Tracheophyta</taxon>
        <taxon>Spermatophyta</taxon>
        <taxon>Magnoliopsida</taxon>
        <taxon>Liliopsida</taxon>
        <taxon>Acoraceae</taxon>
        <taxon>Acorus</taxon>
    </lineage>
</organism>
<keyword evidence="2" id="KW-1185">Reference proteome</keyword>
<proteinExistence type="predicted"/>
<comment type="caution">
    <text evidence="1">The sequence shown here is derived from an EMBL/GenBank/DDBJ whole genome shotgun (WGS) entry which is preliminary data.</text>
</comment>
<protein>
    <submittedName>
        <fullName evidence="1">Uncharacterized protein</fullName>
    </submittedName>
</protein>
<reference evidence="1" key="2">
    <citation type="submission" date="2023-06" db="EMBL/GenBank/DDBJ databases">
        <authorList>
            <person name="Ma L."/>
            <person name="Liu K.-W."/>
            <person name="Li Z."/>
            <person name="Hsiao Y.-Y."/>
            <person name="Qi Y."/>
            <person name="Fu T."/>
            <person name="Tang G."/>
            <person name="Zhang D."/>
            <person name="Sun W.-H."/>
            <person name="Liu D.-K."/>
            <person name="Li Y."/>
            <person name="Chen G.-Z."/>
            <person name="Liu X.-D."/>
            <person name="Liao X.-Y."/>
            <person name="Jiang Y.-T."/>
            <person name="Yu X."/>
            <person name="Hao Y."/>
            <person name="Huang J."/>
            <person name="Zhao X.-W."/>
            <person name="Ke S."/>
            <person name="Chen Y.-Y."/>
            <person name="Wu W.-L."/>
            <person name="Hsu J.-L."/>
            <person name="Lin Y.-F."/>
            <person name="Huang M.-D."/>
            <person name="Li C.-Y."/>
            <person name="Huang L."/>
            <person name="Wang Z.-W."/>
            <person name="Zhao X."/>
            <person name="Zhong W.-Y."/>
            <person name="Peng D.-H."/>
            <person name="Ahmad S."/>
            <person name="Lan S."/>
            <person name="Zhang J.-S."/>
            <person name="Tsai W.-C."/>
            <person name="Van De Peer Y."/>
            <person name="Liu Z.-J."/>
        </authorList>
    </citation>
    <scope>NUCLEOTIDE SEQUENCE</scope>
    <source>
        <strain evidence="1">CP</strain>
        <tissue evidence="1">Leaves</tissue>
    </source>
</reference>
<name>A0AAV9CIH9_ACOCL</name>
<dbReference type="AlphaFoldDB" id="A0AAV9CIH9"/>